<gene>
    <name evidence="11" type="ORF">Q8A70_20575</name>
</gene>
<dbReference type="CDD" id="cd05398">
    <property type="entry name" value="NT_ClassII-CCAase"/>
    <property type="match status" value="1"/>
</dbReference>
<keyword evidence="12" id="KW-1185">Reference proteome</keyword>
<feature type="domain" description="tRNA nucleotidyltransferase/poly(A) polymerase RNA and SrmB- binding" evidence="10">
    <location>
        <begin position="190"/>
        <end position="241"/>
    </location>
</feature>
<evidence type="ECO:0000256" key="4">
    <source>
        <dbReference type="ARBA" id="ARBA00022695"/>
    </source>
</evidence>
<organism evidence="11 12">
    <name type="scientific">Dongia sedimenti</name>
    <dbReference type="NCBI Taxonomy" id="3064282"/>
    <lineage>
        <taxon>Bacteria</taxon>
        <taxon>Pseudomonadati</taxon>
        <taxon>Pseudomonadota</taxon>
        <taxon>Alphaproteobacteria</taxon>
        <taxon>Rhodospirillales</taxon>
        <taxon>Dongiaceae</taxon>
        <taxon>Dongia</taxon>
    </lineage>
</organism>
<evidence type="ECO:0000256" key="6">
    <source>
        <dbReference type="ARBA" id="ARBA00022741"/>
    </source>
</evidence>
<evidence type="ECO:0000313" key="12">
    <source>
        <dbReference type="Proteomes" id="UP001230156"/>
    </source>
</evidence>
<keyword evidence="5" id="KW-0479">Metal-binding</keyword>
<dbReference type="Pfam" id="PF01743">
    <property type="entry name" value="PolyA_pol"/>
    <property type="match status" value="1"/>
</dbReference>
<name>A0ABU0YQU1_9PROT</name>
<keyword evidence="6" id="KW-0547">Nucleotide-binding</keyword>
<keyword evidence="2 8" id="KW-0808">Transferase</keyword>
<comment type="cofactor">
    <cofactor evidence="1">
        <name>Mg(2+)</name>
        <dbReference type="ChEBI" id="CHEBI:18420"/>
    </cofactor>
</comment>
<dbReference type="InterPro" id="IPR050264">
    <property type="entry name" value="Bact_CCA-adding_enz_type3_sf"/>
</dbReference>
<evidence type="ECO:0000259" key="10">
    <source>
        <dbReference type="Pfam" id="PF12627"/>
    </source>
</evidence>
<dbReference type="InterPro" id="IPR032828">
    <property type="entry name" value="PolyA_RNA-bd"/>
</dbReference>
<keyword evidence="8" id="KW-0694">RNA-binding</keyword>
<dbReference type="RefSeq" id="WP_379958906.1">
    <property type="nucleotide sequence ID" value="NZ_JAUYVI010000006.1"/>
</dbReference>
<evidence type="ECO:0000256" key="1">
    <source>
        <dbReference type="ARBA" id="ARBA00001946"/>
    </source>
</evidence>
<comment type="similarity">
    <text evidence="8">Belongs to the tRNA nucleotidyltransferase/poly(A) polymerase family.</text>
</comment>
<protein>
    <submittedName>
        <fullName evidence="11">CCA tRNA nucleotidyltransferase</fullName>
    </submittedName>
</protein>
<dbReference type="Gene3D" id="1.10.3090.10">
    <property type="entry name" value="cca-adding enzyme, domain 2"/>
    <property type="match status" value="1"/>
</dbReference>
<evidence type="ECO:0000256" key="7">
    <source>
        <dbReference type="ARBA" id="ARBA00022842"/>
    </source>
</evidence>
<evidence type="ECO:0000256" key="8">
    <source>
        <dbReference type="RuleBase" id="RU003953"/>
    </source>
</evidence>
<dbReference type="Gene3D" id="3.30.460.10">
    <property type="entry name" value="Beta Polymerase, domain 2"/>
    <property type="match status" value="1"/>
</dbReference>
<sequence>MTTDLGKFPQDWMTSGPAHKVYQALERAGGAPRFVGGCVRDGLLGRRIRDIDIATPLEPAAVMQAAEAAGLKHVPTGIDHGTVTVVADHTGIEVTTLRRDVETFGRHATVAFTDDWREDAARRDLTMNALSADASGKVYDYFDGITDLQAGKVRFVGAPEDRMREDYLRILRYFRFHADYATDGFDQPALAAARALKGELKSLSGERLRQETLKLLTARRGVETWRAMLAEGIVDAFLPQATTVDRMAKVAALESRLKVPQDAVRRLAALTVTGAGPAVAQTLRLSNAERDRVLAISAARPDFAVSDPVLVRRQVYDLGNALALDLLLVDWDQADIDWLNAFEIVRDWLRPEFPVRGRDLSALGIAAGPEIGRLLKELEEWWIAGDFAADREHALAELRRRIGGKR</sequence>
<reference evidence="12" key="1">
    <citation type="submission" date="2023-08" db="EMBL/GenBank/DDBJ databases">
        <title>Rhodospirillaceae gen. nov., a novel taxon isolated from the Yangtze River Yuezi River estuary sludge.</title>
        <authorList>
            <person name="Ruan L."/>
        </authorList>
    </citation>
    <scope>NUCLEOTIDE SEQUENCE [LARGE SCALE GENOMIC DNA]</scope>
    <source>
        <strain evidence="12">R-7</strain>
    </source>
</reference>
<dbReference type="Proteomes" id="UP001230156">
    <property type="component" value="Unassembled WGS sequence"/>
</dbReference>
<dbReference type="InterPro" id="IPR043519">
    <property type="entry name" value="NT_sf"/>
</dbReference>
<evidence type="ECO:0000259" key="9">
    <source>
        <dbReference type="Pfam" id="PF01743"/>
    </source>
</evidence>
<evidence type="ECO:0000256" key="2">
    <source>
        <dbReference type="ARBA" id="ARBA00022679"/>
    </source>
</evidence>
<keyword evidence="7" id="KW-0460">Magnesium</keyword>
<dbReference type="SUPFAM" id="SSF81891">
    <property type="entry name" value="Poly A polymerase C-terminal region-like"/>
    <property type="match status" value="1"/>
</dbReference>
<dbReference type="EMBL" id="JAUYVI010000006">
    <property type="protein sequence ID" value="MDQ7250097.1"/>
    <property type="molecule type" value="Genomic_DNA"/>
</dbReference>
<accession>A0ABU0YQU1</accession>
<dbReference type="PANTHER" id="PTHR46173">
    <property type="entry name" value="CCA TRNA NUCLEOTIDYLTRANSFERASE 1, MITOCHONDRIAL"/>
    <property type="match status" value="1"/>
</dbReference>
<dbReference type="InterPro" id="IPR002646">
    <property type="entry name" value="PolA_pol_head_dom"/>
</dbReference>
<keyword evidence="3" id="KW-0819">tRNA processing</keyword>
<keyword evidence="4" id="KW-0548">Nucleotidyltransferase</keyword>
<proteinExistence type="inferred from homology"/>
<dbReference type="PANTHER" id="PTHR46173:SF1">
    <property type="entry name" value="CCA TRNA NUCLEOTIDYLTRANSFERASE 1, MITOCHONDRIAL"/>
    <property type="match status" value="1"/>
</dbReference>
<feature type="domain" description="Poly A polymerase head" evidence="9">
    <location>
        <begin position="33"/>
        <end position="154"/>
    </location>
</feature>
<dbReference type="Pfam" id="PF12627">
    <property type="entry name" value="PolyA_pol_RNAbd"/>
    <property type="match status" value="1"/>
</dbReference>
<evidence type="ECO:0000313" key="11">
    <source>
        <dbReference type="EMBL" id="MDQ7250097.1"/>
    </source>
</evidence>
<evidence type="ECO:0000256" key="3">
    <source>
        <dbReference type="ARBA" id="ARBA00022694"/>
    </source>
</evidence>
<evidence type="ECO:0000256" key="5">
    <source>
        <dbReference type="ARBA" id="ARBA00022723"/>
    </source>
</evidence>
<comment type="caution">
    <text evidence="11">The sequence shown here is derived from an EMBL/GenBank/DDBJ whole genome shotgun (WGS) entry which is preliminary data.</text>
</comment>
<dbReference type="SUPFAM" id="SSF81301">
    <property type="entry name" value="Nucleotidyltransferase"/>
    <property type="match status" value="1"/>
</dbReference>